<reference evidence="3 4" key="1">
    <citation type="submission" date="2019-07" db="EMBL/GenBank/DDBJ databases">
        <title>Draft genome assembly of a fouling barnacle, Amphibalanus amphitrite (Darwin, 1854): The first reference genome for Thecostraca.</title>
        <authorList>
            <person name="Kim W."/>
        </authorList>
    </citation>
    <scope>NUCLEOTIDE SEQUENCE [LARGE SCALE GENOMIC DNA]</scope>
    <source>
        <strain evidence="3">SNU_AA5</strain>
        <tissue evidence="3">Soma without cirri and trophi</tissue>
    </source>
</reference>
<evidence type="ECO:0000313" key="3">
    <source>
        <dbReference type="EMBL" id="KAF0301279.1"/>
    </source>
</evidence>
<evidence type="ECO:0000313" key="4">
    <source>
        <dbReference type="Proteomes" id="UP000440578"/>
    </source>
</evidence>
<dbReference type="InterPro" id="IPR007129">
    <property type="entry name" value="Ubiqinol_cyt_c_chaperone_CPB3"/>
</dbReference>
<feature type="domain" description="Ubiquinol-cytochrome c chaperone" evidence="2">
    <location>
        <begin position="57"/>
        <end position="191"/>
    </location>
</feature>
<proteinExistence type="inferred from homology"/>
<evidence type="ECO:0000259" key="2">
    <source>
        <dbReference type="Pfam" id="PF03981"/>
    </source>
</evidence>
<keyword evidence="4" id="KW-1185">Reference proteome</keyword>
<dbReference type="EMBL" id="VIIS01001176">
    <property type="protein sequence ID" value="KAF0301279.1"/>
    <property type="molecule type" value="Genomic_DNA"/>
</dbReference>
<dbReference type="InterPro" id="IPR021150">
    <property type="entry name" value="Ubiq_cyt_c_chap"/>
</dbReference>
<dbReference type="PANTHER" id="PTHR12184:SF1">
    <property type="entry name" value="UBIQUINOL-CYTOCHROME-C REDUCTASE COMPLEX ASSEMBLY FACTOR 1"/>
    <property type="match status" value="1"/>
</dbReference>
<dbReference type="OrthoDB" id="4007at2759"/>
<gene>
    <name evidence="3" type="primary">uqcc1</name>
    <name evidence="3" type="ORF">FJT64_026373</name>
</gene>
<evidence type="ECO:0000256" key="1">
    <source>
        <dbReference type="ARBA" id="ARBA00006407"/>
    </source>
</evidence>
<organism evidence="3 4">
    <name type="scientific">Amphibalanus amphitrite</name>
    <name type="common">Striped barnacle</name>
    <name type="synonym">Balanus amphitrite</name>
    <dbReference type="NCBI Taxonomy" id="1232801"/>
    <lineage>
        <taxon>Eukaryota</taxon>
        <taxon>Metazoa</taxon>
        <taxon>Ecdysozoa</taxon>
        <taxon>Arthropoda</taxon>
        <taxon>Crustacea</taxon>
        <taxon>Multicrustacea</taxon>
        <taxon>Cirripedia</taxon>
        <taxon>Thoracica</taxon>
        <taxon>Thoracicalcarea</taxon>
        <taxon>Balanomorpha</taxon>
        <taxon>Balanoidea</taxon>
        <taxon>Balanidae</taxon>
        <taxon>Amphibalaninae</taxon>
        <taxon>Amphibalanus</taxon>
    </lineage>
</organism>
<dbReference type="Proteomes" id="UP000440578">
    <property type="component" value="Unassembled WGS sequence"/>
</dbReference>
<dbReference type="AlphaFoldDB" id="A0A6A4W7S7"/>
<dbReference type="GO" id="GO:0034551">
    <property type="term" value="P:mitochondrial respiratory chain complex III assembly"/>
    <property type="evidence" value="ECO:0007669"/>
    <property type="project" value="TreeGrafter"/>
</dbReference>
<comment type="caution">
    <text evidence="3">The sequence shown here is derived from an EMBL/GenBank/DDBJ whole genome shotgun (WGS) entry which is preliminary data.</text>
</comment>
<protein>
    <submittedName>
        <fullName evidence="3">Ubiquinol-cytochrome-c reductase complex assembly factor 1</fullName>
    </submittedName>
</protein>
<name>A0A6A4W7S7_AMPAM</name>
<comment type="similarity">
    <text evidence="1">Belongs to the CBP3 family.</text>
</comment>
<dbReference type="PANTHER" id="PTHR12184">
    <property type="entry name" value="UBIQUINOL-CYTOCHROME C REDUCTASE COMPLEX ASSEMBLY FACTOR 1 FAMILY MEMBER"/>
    <property type="match status" value="1"/>
</dbReference>
<dbReference type="Pfam" id="PF03981">
    <property type="entry name" value="Ubiq_cyt_C_chap"/>
    <property type="match status" value="1"/>
</dbReference>
<sequence length="201" mass="22970">MSKKVRVLPTPEKYMAAYLLGKLGVLNVSRARLRAVGYLLYETAADGPDYVQFFQLCEMPDTFFSWYLVTELHVWMLCVRLADDGAEGKFCRGQLITAMWEDLETRSKKLGSVAASVRNEQIQQTSHHFQAALLGYDEGLQDDRVLASALWRRLFSRGGKDATRLETIVAYVRREQARLDRLSRDRLLLHGQNSWGPLLVT</sequence>
<accession>A0A6A4W7S7</accession>
<dbReference type="GO" id="GO:0005739">
    <property type="term" value="C:mitochondrion"/>
    <property type="evidence" value="ECO:0007669"/>
    <property type="project" value="TreeGrafter"/>
</dbReference>